<sequence length="359" mass="42568">MLDLNEPPIESDGGTLFHQSPDYEPFIGQTFSSLEEAHIFYQTYANQHGYTVRKDRSDFKKDKTSRRDISFDIFPEEWHVIKFIKDHNHELLSHEQMRFLPVNRVITPEDEQKILLYKEAGLKVRDIIRVMQHLKNVKHGDLSFLDKDICNLFTKKRMMLRASDAMSLIHYMRLSKQKDNKFQYVYTVDEQRRLESILWYHPKSYEWYEKYGDVVVFDTTYKVDLAIAEIENGETHDKMLATLRHTSLKTKSPLQEQASQAFTPFAFKKFQEEFERASRYSVIHVDGDEFLIRYYDERSSEINELSMDETTINHDDIFLDNLSDQENDIGCPPKSTAKGRQENIALRVETKWRNVKIPK</sequence>
<keyword evidence="3" id="KW-1185">Reference proteome</keyword>
<dbReference type="Pfam" id="PF26175">
    <property type="entry name" value="HTH_FAR1"/>
    <property type="match status" value="1"/>
</dbReference>
<dbReference type="Proteomes" id="UP000245207">
    <property type="component" value="Unassembled WGS sequence"/>
</dbReference>
<reference evidence="2 3" key="1">
    <citation type="journal article" date="2018" name="Mol. Plant">
        <title>The genome of Artemisia annua provides insight into the evolution of Asteraceae family and artemisinin biosynthesis.</title>
        <authorList>
            <person name="Shen Q."/>
            <person name="Zhang L."/>
            <person name="Liao Z."/>
            <person name="Wang S."/>
            <person name="Yan T."/>
            <person name="Shi P."/>
            <person name="Liu M."/>
            <person name="Fu X."/>
            <person name="Pan Q."/>
            <person name="Wang Y."/>
            <person name="Lv Z."/>
            <person name="Lu X."/>
            <person name="Zhang F."/>
            <person name="Jiang W."/>
            <person name="Ma Y."/>
            <person name="Chen M."/>
            <person name="Hao X."/>
            <person name="Li L."/>
            <person name="Tang Y."/>
            <person name="Lv G."/>
            <person name="Zhou Y."/>
            <person name="Sun X."/>
            <person name="Brodelius P.E."/>
            <person name="Rose J.K.C."/>
            <person name="Tang K."/>
        </authorList>
    </citation>
    <scope>NUCLEOTIDE SEQUENCE [LARGE SCALE GENOMIC DNA]</scope>
    <source>
        <strain evidence="3">cv. Huhao1</strain>
        <tissue evidence="2">Leaf</tissue>
    </source>
</reference>
<dbReference type="PANTHER" id="PTHR47718:SF9">
    <property type="entry name" value="PROTEIN FAR1-RELATED SEQUENCE"/>
    <property type="match status" value="1"/>
</dbReference>
<dbReference type="EMBL" id="PKPP01008395">
    <property type="protein sequence ID" value="PWA50806.1"/>
    <property type="molecule type" value="Genomic_DNA"/>
</dbReference>
<feature type="domain" description="FAR1-related sequence 11-like HTH-like" evidence="1">
    <location>
        <begin position="106"/>
        <end position="156"/>
    </location>
</feature>
<evidence type="ECO:0000313" key="2">
    <source>
        <dbReference type="EMBL" id="PWA50806.1"/>
    </source>
</evidence>
<organism evidence="2 3">
    <name type="scientific">Artemisia annua</name>
    <name type="common">Sweet wormwood</name>
    <dbReference type="NCBI Taxonomy" id="35608"/>
    <lineage>
        <taxon>Eukaryota</taxon>
        <taxon>Viridiplantae</taxon>
        <taxon>Streptophyta</taxon>
        <taxon>Embryophyta</taxon>
        <taxon>Tracheophyta</taxon>
        <taxon>Spermatophyta</taxon>
        <taxon>Magnoliopsida</taxon>
        <taxon>eudicotyledons</taxon>
        <taxon>Gunneridae</taxon>
        <taxon>Pentapetalae</taxon>
        <taxon>asterids</taxon>
        <taxon>campanulids</taxon>
        <taxon>Asterales</taxon>
        <taxon>Asteraceae</taxon>
        <taxon>Asteroideae</taxon>
        <taxon>Anthemideae</taxon>
        <taxon>Artemisiinae</taxon>
        <taxon>Artemisia</taxon>
    </lineage>
</organism>
<dbReference type="InterPro" id="IPR058778">
    <property type="entry name" value="HTH_FAR1-11-like"/>
</dbReference>
<accession>A0A2U1LP76</accession>
<dbReference type="OrthoDB" id="1584224at2759"/>
<name>A0A2U1LP76_ARTAN</name>
<protein>
    <submittedName>
        <fullName evidence="2">Protein FAR1-RELATED SEQUENCE 11</fullName>
    </submittedName>
</protein>
<evidence type="ECO:0000313" key="3">
    <source>
        <dbReference type="Proteomes" id="UP000245207"/>
    </source>
</evidence>
<proteinExistence type="predicted"/>
<comment type="caution">
    <text evidence="2">The sequence shown here is derived from an EMBL/GenBank/DDBJ whole genome shotgun (WGS) entry which is preliminary data.</text>
</comment>
<dbReference type="AlphaFoldDB" id="A0A2U1LP76"/>
<dbReference type="STRING" id="35608.A0A2U1LP76"/>
<evidence type="ECO:0000259" key="1">
    <source>
        <dbReference type="Pfam" id="PF26175"/>
    </source>
</evidence>
<gene>
    <name evidence="2" type="ORF">CTI12_AA467080</name>
</gene>
<dbReference type="PANTHER" id="PTHR47718">
    <property type="entry name" value="OS01G0519700 PROTEIN"/>
    <property type="match status" value="1"/>
</dbReference>